<dbReference type="AlphaFoldDB" id="A0AAV4PDI7"/>
<keyword evidence="3" id="KW-1185">Reference proteome</keyword>
<accession>A0AAV4PDI7</accession>
<name>A0AAV4PDI7_CAEEX</name>
<evidence type="ECO:0000313" key="3">
    <source>
        <dbReference type="Proteomes" id="UP001054945"/>
    </source>
</evidence>
<dbReference type="Proteomes" id="UP001054945">
    <property type="component" value="Unassembled WGS sequence"/>
</dbReference>
<evidence type="ECO:0000313" key="2">
    <source>
        <dbReference type="EMBL" id="GIX95098.1"/>
    </source>
</evidence>
<comment type="caution">
    <text evidence="2">The sequence shown here is derived from an EMBL/GenBank/DDBJ whole genome shotgun (WGS) entry which is preliminary data.</text>
</comment>
<reference evidence="2 3" key="1">
    <citation type="submission" date="2021-06" db="EMBL/GenBank/DDBJ databases">
        <title>Caerostris extrusa draft genome.</title>
        <authorList>
            <person name="Kono N."/>
            <person name="Arakawa K."/>
        </authorList>
    </citation>
    <scope>NUCLEOTIDE SEQUENCE [LARGE SCALE GENOMIC DNA]</scope>
</reference>
<protein>
    <submittedName>
        <fullName evidence="2">Uncharacterized protein</fullName>
    </submittedName>
</protein>
<gene>
    <name evidence="2" type="ORF">CEXT_294831</name>
</gene>
<evidence type="ECO:0000256" key="1">
    <source>
        <dbReference type="SAM" id="MobiDB-lite"/>
    </source>
</evidence>
<feature type="region of interest" description="Disordered" evidence="1">
    <location>
        <begin position="77"/>
        <end position="106"/>
    </location>
</feature>
<organism evidence="2 3">
    <name type="scientific">Caerostris extrusa</name>
    <name type="common">Bark spider</name>
    <name type="synonym">Caerostris bankana</name>
    <dbReference type="NCBI Taxonomy" id="172846"/>
    <lineage>
        <taxon>Eukaryota</taxon>
        <taxon>Metazoa</taxon>
        <taxon>Ecdysozoa</taxon>
        <taxon>Arthropoda</taxon>
        <taxon>Chelicerata</taxon>
        <taxon>Arachnida</taxon>
        <taxon>Araneae</taxon>
        <taxon>Araneomorphae</taxon>
        <taxon>Entelegynae</taxon>
        <taxon>Araneoidea</taxon>
        <taxon>Araneidae</taxon>
        <taxon>Caerostris</taxon>
    </lineage>
</organism>
<dbReference type="EMBL" id="BPLR01004472">
    <property type="protein sequence ID" value="GIX95098.1"/>
    <property type="molecule type" value="Genomic_DNA"/>
</dbReference>
<proteinExistence type="predicted"/>
<sequence length="143" mass="16166">MNKYRTEFSIVVCVQISNTLENLLTISPKSKGNKKKTYQNASQCNFFLLTSKASEIQSFHSNPFLLRPVPKEISPITIDPFSPKREKHSSKTVGEKGSGNSKTCLDSRNQSTWASLIPCFQADISWADEVYRSFLNASTQDFY</sequence>